<dbReference type="CDD" id="cd09159">
    <property type="entry name" value="PLDc_ybhO_like_2"/>
    <property type="match status" value="1"/>
</dbReference>
<accession>A0A8H9I6B1</accession>
<dbReference type="PROSITE" id="PS50035">
    <property type="entry name" value="PLD"/>
    <property type="match status" value="2"/>
</dbReference>
<dbReference type="InterPro" id="IPR025202">
    <property type="entry name" value="PLD-like_dom"/>
</dbReference>
<feature type="domain" description="PLD phosphodiesterase" evidence="1">
    <location>
        <begin position="145"/>
        <end position="172"/>
    </location>
</feature>
<dbReference type="Gene3D" id="3.30.870.10">
    <property type="entry name" value="Endonuclease Chain A"/>
    <property type="match status" value="2"/>
</dbReference>
<dbReference type="Proteomes" id="UP000623776">
    <property type="component" value="Unassembled WGS sequence"/>
</dbReference>
<gene>
    <name evidence="2" type="primary">cls</name>
    <name evidence="2" type="ORF">GCM10007157_24920</name>
</gene>
<dbReference type="PANTHER" id="PTHR21248">
    <property type="entry name" value="CARDIOLIPIN SYNTHASE"/>
    <property type="match status" value="1"/>
</dbReference>
<dbReference type="GO" id="GO:0032049">
    <property type="term" value="P:cardiolipin biosynthetic process"/>
    <property type="evidence" value="ECO:0007669"/>
    <property type="project" value="UniProtKB-ARBA"/>
</dbReference>
<reference evidence="3" key="1">
    <citation type="journal article" date="2019" name="Int. J. Syst. Evol. Microbiol.">
        <title>The Global Catalogue of Microorganisms (GCM) 10K type strain sequencing project: providing services to taxonomists for standard genome sequencing and annotation.</title>
        <authorList>
            <consortium name="The Broad Institute Genomics Platform"/>
            <consortium name="The Broad Institute Genome Sequencing Center for Infectious Disease"/>
            <person name="Wu L."/>
            <person name="Ma J."/>
        </authorList>
    </citation>
    <scope>NUCLEOTIDE SEQUENCE [LARGE SCALE GENOMIC DNA]</scope>
    <source>
        <strain evidence="3">KCTC 22154</strain>
    </source>
</reference>
<dbReference type="GO" id="GO:0016020">
    <property type="term" value="C:membrane"/>
    <property type="evidence" value="ECO:0007669"/>
    <property type="project" value="TreeGrafter"/>
</dbReference>
<dbReference type="EMBL" id="BMXN01000015">
    <property type="protein sequence ID" value="GGW32200.1"/>
    <property type="molecule type" value="Genomic_DNA"/>
</dbReference>
<evidence type="ECO:0000313" key="3">
    <source>
        <dbReference type="Proteomes" id="UP000623776"/>
    </source>
</evidence>
<feature type="domain" description="PLD phosphodiesterase" evidence="1">
    <location>
        <begin position="321"/>
        <end position="348"/>
    </location>
</feature>
<dbReference type="CDD" id="cd09110">
    <property type="entry name" value="PLDc_CLS_1"/>
    <property type="match status" value="1"/>
</dbReference>
<comment type="caution">
    <text evidence="2">The sequence shown here is derived from an EMBL/GenBank/DDBJ whole genome shotgun (WGS) entry which is preliminary data.</text>
</comment>
<proteinExistence type="predicted"/>
<evidence type="ECO:0000259" key="1">
    <source>
        <dbReference type="PROSITE" id="PS50035"/>
    </source>
</evidence>
<dbReference type="InterPro" id="IPR001736">
    <property type="entry name" value="PLipase_D/transphosphatidylase"/>
</dbReference>
<sequence>MVGSVLYHNAQPSPKRLLEPVSVDMGTQDEAFMRTMGLLLEQPLVSGNRIDPFTDGEAIYDAMLAAIASAESSITFETYEFWGATAADPFVEALSAAAERGVAVHVLIDYVGSVPAAQDKFERLEAAGVDVIRWRKPAWYELSRFNHRTHRKLLVVDGHTGFIGGANVTDSWLPEGDDVGYRDHHFRVRGPVVGNMQAAFVDTWLDASGRLLLGERYFPELSEEGDVTAQMVTSTPLEGRHRMRKMLMLVIASAQEHITLGSAYFYPDEQFLQALIEARERGVEITILVPGDSIDKGFVRHASVNRWRPMLEAGVAFYEYQPAMYHAKLISVDDRFASIGSTNLDNRSFRINQEGNLNVYDEEFARYVRLLVEEDLQQAERYDLERWENRPWRKRVAGWLSMLVGAHL</sequence>
<dbReference type="GO" id="GO:0008808">
    <property type="term" value="F:cardiolipin synthase activity"/>
    <property type="evidence" value="ECO:0007669"/>
    <property type="project" value="TreeGrafter"/>
</dbReference>
<name>A0A8H9I6B1_9GAMM</name>
<dbReference type="AlphaFoldDB" id="A0A8H9I6B1"/>
<dbReference type="Pfam" id="PF13091">
    <property type="entry name" value="PLDc_2"/>
    <property type="match status" value="2"/>
</dbReference>
<dbReference type="SMART" id="SM00155">
    <property type="entry name" value="PLDc"/>
    <property type="match status" value="2"/>
</dbReference>
<organism evidence="2 3">
    <name type="scientific">Vreelandella hamiltonii</name>
    <dbReference type="NCBI Taxonomy" id="502829"/>
    <lineage>
        <taxon>Bacteria</taxon>
        <taxon>Pseudomonadati</taxon>
        <taxon>Pseudomonadota</taxon>
        <taxon>Gammaproteobacteria</taxon>
        <taxon>Oceanospirillales</taxon>
        <taxon>Halomonadaceae</taxon>
        <taxon>Vreelandella</taxon>
    </lineage>
</organism>
<keyword evidence="3" id="KW-1185">Reference proteome</keyword>
<protein>
    <submittedName>
        <fullName evidence="2">Cardiolipin synthase B</fullName>
    </submittedName>
</protein>
<evidence type="ECO:0000313" key="2">
    <source>
        <dbReference type="EMBL" id="GGW32200.1"/>
    </source>
</evidence>
<dbReference type="SUPFAM" id="SSF56024">
    <property type="entry name" value="Phospholipase D/nuclease"/>
    <property type="match status" value="2"/>
</dbReference>
<dbReference type="PANTHER" id="PTHR21248:SF22">
    <property type="entry name" value="PHOSPHOLIPASE D"/>
    <property type="match status" value="1"/>
</dbReference>